<sequence>MSHTIGHSQCEPLEIKQSDDPVFYAIRQISRSDNQRDQEDLFNFRVNHSTIKKIFLFNYFNSRENHLLMFP</sequence>
<accession>A0A0C5VI85</accession>
<dbReference type="KEGG" id="gsn:YC6258_01937"/>
<proteinExistence type="predicted"/>
<dbReference type="EMBL" id="CP007142">
    <property type="protein sequence ID" value="AJQ93981.1"/>
    <property type="molecule type" value="Genomic_DNA"/>
</dbReference>
<dbReference type="HOGENOM" id="CLU_2734382_0_0_6"/>
<reference evidence="1 2" key="1">
    <citation type="submission" date="2014-01" db="EMBL/GenBank/DDBJ databases">
        <title>Full genme sequencing of cellulolytic bacterium Gynuella sunshinyii YC6258T gen. nov., sp. nov.</title>
        <authorList>
            <person name="Khan H."/>
            <person name="Chung E.J."/>
            <person name="Chung Y.R."/>
        </authorList>
    </citation>
    <scope>NUCLEOTIDE SEQUENCE [LARGE SCALE GENOMIC DNA]</scope>
    <source>
        <strain evidence="1 2">YC6258</strain>
    </source>
</reference>
<protein>
    <submittedName>
        <fullName evidence="1">Uncharacterized protein</fullName>
    </submittedName>
</protein>
<evidence type="ECO:0000313" key="2">
    <source>
        <dbReference type="Proteomes" id="UP000032266"/>
    </source>
</evidence>
<name>A0A0C5VI85_9GAMM</name>
<dbReference type="Proteomes" id="UP000032266">
    <property type="component" value="Chromosome"/>
</dbReference>
<keyword evidence="2" id="KW-1185">Reference proteome</keyword>
<evidence type="ECO:0000313" key="1">
    <source>
        <dbReference type="EMBL" id="AJQ93981.1"/>
    </source>
</evidence>
<dbReference type="STRING" id="1445510.YC6258_01937"/>
<gene>
    <name evidence="1" type="ORF">YC6258_01937</name>
</gene>
<dbReference type="AlphaFoldDB" id="A0A0C5VI85"/>
<organism evidence="1 2">
    <name type="scientific">Gynuella sunshinyii YC6258</name>
    <dbReference type="NCBI Taxonomy" id="1445510"/>
    <lineage>
        <taxon>Bacteria</taxon>
        <taxon>Pseudomonadati</taxon>
        <taxon>Pseudomonadota</taxon>
        <taxon>Gammaproteobacteria</taxon>
        <taxon>Oceanospirillales</taxon>
        <taxon>Saccharospirillaceae</taxon>
        <taxon>Gynuella</taxon>
    </lineage>
</organism>